<reference evidence="2 3" key="1">
    <citation type="submission" date="2020-08" db="EMBL/GenBank/DDBJ databases">
        <title>Sequencing the genomes of 1000 actinobacteria strains.</title>
        <authorList>
            <person name="Klenk H.-P."/>
        </authorList>
    </citation>
    <scope>NUCLEOTIDE SEQUENCE [LARGE SCALE GENOMIC DNA]</scope>
    <source>
        <strain evidence="2 3">DSM 27099</strain>
    </source>
</reference>
<dbReference type="AlphaFoldDB" id="A0A7W4V4N1"/>
<feature type="transmembrane region" description="Helical" evidence="1">
    <location>
        <begin position="21"/>
        <end position="42"/>
    </location>
</feature>
<keyword evidence="3" id="KW-1185">Reference proteome</keyword>
<name>A0A7W4V4N1_9MICO</name>
<protein>
    <submittedName>
        <fullName evidence="2">Membrane protein YdbS with pleckstrin-like domain</fullName>
    </submittedName>
</protein>
<dbReference type="Proteomes" id="UP000529310">
    <property type="component" value="Unassembled WGS sequence"/>
</dbReference>
<evidence type="ECO:0000313" key="3">
    <source>
        <dbReference type="Proteomes" id="UP000529310"/>
    </source>
</evidence>
<sequence length="84" mass="8653">MTFEADASRSVTSAPLLRATLVWSSAVAVLLAVIAGIVGFAVSGTDGMWSGLVGVVVATVFLGITGLSILISNRWFGDPLYVPI</sequence>
<accession>A0A7W4V4N1</accession>
<organism evidence="2 3">
    <name type="scientific">Microbacterium endophyticum</name>
    <dbReference type="NCBI Taxonomy" id="1526412"/>
    <lineage>
        <taxon>Bacteria</taxon>
        <taxon>Bacillati</taxon>
        <taxon>Actinomycetota</taxon>
        <taxon>Actinomycetes</taxon>
        <taxon>Micrococcales</taxon>
        <taxon>Microbacteriaceae</taxon>
        <taxon>Microbacterium</taxon>
    </lineage>
</organism>
<keyword evidence="1" id="KW-0472">Membrane</keyword>
<evidence type="ECO:0000313" key="2">
    <source>
        <dbReference type="EMBL" id="MBB2976220.1"/>
    </source>
</evidence>
<proteinExistence type="predicted"/>
<feature type="transmembrane region" description="Helical" evidence="1">
    <location>
        <begin position="48"/>
        <end position="71"/>
    </location>
</feature>
<dbReference type="EMBL" id="JACHWQ010000005">
    <property type="protein sequence ID" value="MBB2976220.1"/>
    <property type="molecule type" value="Genomic_DNA"/>
</dbReference>
<gene>
    <name evidence="2" type="ORF">FHX49_001794</name>
</gene>
<keyword evidence="1" id="KW-0812">Transmembrane</keyword>
<keyword evidence="1" id="KW-1133">Transmembrane helix</keyword>
<evidence type="ECO:0000256" key="1">
    <source>
        <dbReference type="SAM" id="Phobius"/>
    </source>
</evidence>
<comment type="caution">
    <text evidence="2">The sequence shown here is derived from an EMBL/GenBank/DDBJ whole genome shotgun (WGS) entry which is preliminary data.</text>
</comment>
<feature type="non-terminal residue" evidence="2">
    <location>
        <position position="84"/>
    </location>
</feature>